<dbReference type="InterPro" id="IPR021109">
    <property type="entry name" value="Peptidase_aspartic_dom_sf"/>
</dbReference>
<protein>
    <submittedName>
        <fullName evidence="1">Uncharacterized protein</fullName>
    </submittedName>
</protein>
<comment type="caution">
    <text evidence="1">The sequence shown here is derived from an EMBL/GenBank/DDBJ whole genome shotgun (WGS) entry which is preliminary data.</text>
</comment>
<keyword evidence="2" id="KW-1185">Reference proteome</keyword>
<organism evidence="1 2">
    <name type="scientific">Diversispora epigaea</name>
    <dbReference type="NCBI Taxonomy" id="1348612"/>
    <lineage>
        <taxon>Eukaryota</taxon>
        <taxon>Fungi</taxon>
        <taxon>Fungi incertae sedis</taxon>
        <taxon>Mucoromycota</taxon>
        <taxon>Glomeromycotina</taxon>
        <taxon>Glomeromycetes</taxon>
        <taxon>Diversisporales</taxon>
        <taxon>Diversisporaceae</taxon>
        <taxon>Diversispora</taxon>
    </lineage>
</organism>
<sequence length="352" mass="39617">MITLSCEINKVPVTVILDSGANCNVIGGGVVNEVGLKIDDTSDTKIHNPISVFDVLGVIHEIEISILSQGPKWKHVKITDNFVSNEPQLEFVLLLGQPWFQENAMKLDIPNKTLTLLDGTNIPLVIVRENKPPTQGNESVDNYFEMIKVYATVLGIDLDNQDLKGTFFDGLSLDNKKEAIRFGVKRSLNEIVKHLNRISSGFTDIEKFQFGSLKQGNDSIIDFYRKLKKYYKLLGNDEERHLKNHFIRGLSRDNQLEAGRCGLDLPLDELVARLNTLTITTNMSNKKIPASMQHNLSIKEKCLKNVFIAGLNSNNQLLAEKYGKDLPLEELVKLLIRNEISIERDPPPPYPP</sequence>
<dbReference type="SUPFAM" id="SSF50630">
    <property type="entry name" value="Acid proteases"/>
    <property type="match status" value="1"/>
</dbReference>
<proteinExistence type="predicted"/>
<dbReference type="OrthoDB" id="2434051at2759"/>
<reference evidence="1 2" key="1">
    <citation type="submission" date="2018-08" db="EMBL/GenBank/DDBJ databases">
        <title>Genome and evolution of the arbuscular mycorrhizal fungus Diversispora epigaea (formerly Glomus versiforme) and its bacterial endosymbionts.</title>
        <authorList>
            <person name="Sun X."/>
            <person name="Fei Z."/>
            <person name="Harrison M."/>
        </authorList>
    </citation>
    <scope>NUCLEOTIDE SEQUENCE [LARGE SCALE GENOMIC DNA]</scope>
    <source>
        <strain evidence="1 2">IT104</strain>
    </source>
</reference>
<dbReference type="Proteomes" id="UP000266861">
    <property type="component" value="Unassembled WGS sequence"/>
</dbReference>
<gene>
    <name evidence="1" type="ORF">Glove_74g163</name>
</gene>
<dbReference type="EMBL" id="PQFF01000070">
    <property type="protein sequence ID" value="RHZ84961.1"/>
    <property type="molecule type" value="Genomic_DNA"/>
</dbReference>
<dbReference type="STRING" id="1348612.A0A397JAB4"/>
<name>A0A397JAB4_9GLOM</name>
<evidence type="ECO:0000313" key="1">
    <source>
        <dbReference type="EMBL" id="RHZ84961.1"/>
    </source>
</evidence>
<dbReference type="Gene3D" id="2.40.70.10">
    <property type="entry name" value="Acid Proteases"/>
    <property type="match status" value="1"/>
</dbReference>
<dbReference type="AlphaFoldDB" id="A0A397JAB4"/>
<evidence type="ECO:0000313" key="2">
    <source>
        <dbReference type="Proteomes" id="UP000266861"/>
    </source>
</evidence>
<accession>A0A397JAB4</accession>